<dbReference type="InterPro" id="IPR011379">
    <property type="entry name" value="MazG-related_GP37"/>
</dbReference>
<evidence type="ECO:0000259" key="1">
    <source>
        <dbReference type="Pfam" id="PF03819"/>
    </source>
</evidence>
<dbReference type="OrthoDB" id="350573at2"/>
<protein>
    <submittedName>
        <fullName evidence="2">MazG nucleotide pyrophosphohydrolase domain protein</fullName>
    </submittedName>
</protein>
<dbReference type="GO" id="GO:0016787">
    <property type="term" value="F:hydrolase activity"/>
    <property type="evidence" value="ECO:0007669"/>
    <property type="project" value="UniProtKB-KW"/>
</dbReference>
<dbReference type="Gene3D" id="1.10.287.1080">
    <property type="entry name" value="MazG-like"/>
    <property type="match status" value="1"/>
</dbReference>
<accession>D1Q071</accession>
<gene>
    <name evidence="2" type="ORF">HMPREF0645_2606</name>
</gene>
<dbReference type="eggNOG" id="COG1694">
    <property type="taxonomic scope" value="Bacteria"/>
</dbReference>
<organism evidence="2 3">
    <name type="scientific">Hallella bergensis DSM 17361</name>
    <dbReference type="NCBI Taxonomy" id="585502"/>
    <lineage>
        <taxon>Bacteria</taxon>
        <taxon>Pseudomonadati</taxon>
        <taxon>Bacteroidota</taxon>
        <taxon>Bacteroidia</taxon>
        <taxon>Bacteroidales</taxon>
        <taxon>Prevotellaceae</taxon>
        <taxon>Hallella</taxon>
    </lineage>
</organism>
<reference evidence="2 3" key="1">
    <citation type="submission" date="2009-10" db="EMBL/GenBank/DDBJ databases">
        <authorList>
            <person name="Qin X."/>
            <person name="Bachman B."/>
            <person name="Battles P."/>
            <person name="Bell A."/>
            <person name="Bess C."/>
            <person name="Bickham C."/>
            <person name="Chaboub L."/>
            <person name="Chen D."/>
            <person name="Coyle M."/>
            <person name="Deiros D.R."/>
            <person name="Dinh H."/>
            <person name="Forbes L."/>
            <person name="Fowler G."/>
            <person name="Francisco L."/>
            <person name="Fu Q."/>
            <person name="Gubbala S."/>
            <person name="Hale W."/>
            <person name="Han Y."/>
            <person name="Hemphill L."/>
            <person name="Highlander S.K."/>
            <person name="Hirani K."/>
            <person name="Hogues M."/>
            <person name="Jackson L."/>
            <person name="Jakkamsetti A."/>
            <person name="Javaid M."/>
            <person name="Jiang H."/>
            <person name="Korchina V."/>
            <person name="Kovar C."/>
            <person name="Lara F."/>
            <person name="Lee S."/>
            <person name="Mata R."/>
            <person name="Mathew T."/>
            <person name="Moen C."/>
            <person name="Morales K."/>
            <person name="Munidasa M."/>
            <person name="Nazareth L."/>
            <person name="Ngo R."/>
            <person name="Nguyen L."/>
            <person name="Okwuonu G."/>
            <person name="Ongeri F."/>
            <person name="Patil S."/>
            <person name="Petrosino J."/>
            <person name="Pham C."/>
            <person name="Pham P."/>
            <person name="Pu L.-L."/>
            <person name="Puazo M."/>
            <person name="Raj R."/>
            <person name="Reid J."/>
            <person name="Rouhana J."/>
            <person name="Saada N."/>
            <person name="Shang Y."/>
            <person name="Simmons D."/>
            <person name="Thornton R."/>
            <person name="Warren J."/>
            <person name="Weissenberger G."/>
            <person name="Zhang J."/>
            <person name="Zhang L."/>
            <person name="Zhou C."/>
            <person name="Zhu D."/>
            <person name="Muzny D."/>
            <person name="Worley K."/>
            <person name="Gibbs R."/>
        </authorList>
    </citation>
    <scope>NUCLEOTIDE SEQUENCE [LARGE SCALE GENOMIC DNA]</scope>
    <source>
        <strain evidence="2 3">DSM 17361</strain>
    </source>
</reference>
<comment type="caution">
    <text evidence="2">The sequence shown here is derived from an EMBL/GenBank/DDBJ whole genome shotgun (WGS) entry which is preliminary data.</text>
</comment>
<proteinExistence type="predicted"/>
<dbReference type="Proteomes" id="UP000003160">
    <property type="component" value="Unassembled WGS sequence"/>
</dbReference>
<dbReference type="EMBL" id="ACKS01000107">
    <property type="protein sequence ID" value="EFA42970.1"/>
    <property type="molecule type" value="Genomic_DNA"/>
</dbReference>
<sequence length="108" mass="12153">MTLNEYQKAALKTATYPKEYIIIYPALGITGEAGECSDKVKKVIRDNDCKFTDDKKREIAKEIGDVLWYCATLANDLGFNLETIGEMNIRKLASRQKRGMISGDGDNR</sequence>
<keyword evidence="3" id="KW-1185">Reference proteome</keyword>
<evidence type="ECO:0000313" key="2">
    <source>
        <dbReference type="EMBL" id="EFA42970.1"/>
    </source>
</evidence>
<dbReference type="InterPro" id="IPR004518">
    <property type="entry name" value="MazG-like_dom"/>
</dbReference>
<dbReference type="Pfam" id="PF03819">
    <property type="entry name" value="MazG"/>
    <property type="match status" value="1"/>
</dbReference>
<dbReference type="HOGENOM" id="CLU_130333_1_0_10"/>
<dbReference type="PIRSF" id="PIRSF006639">
    <property type="entry name" value="UCP006639_pph"/>
    <property type="match status" value="1"/>
</dbReference>
<evidence type="ECO:0000313" key="3">
    <source>
        <dbReference type="Proteomes" id="UP000003160"/>
    </source>
</evidence>
<dbReference type="RefSeq" id="WP_007175001.1">
    <property type="nucleotide sequence ID" value="NZ_GG704783.1"/>
</dbReference>
<dbReference type="SUPFAM" id="SSF101386">
    <property type="entry name" value="all-alpha NTP pyrophosphatases"/>
    <property type="match status" value="1"/>
</dbReference>
<dbReference type="AlphaFoldDB" id="D1Q071"/>
<dbReference type="CDD" id="cd11541">
    <property type="entry name" value="NTP-PPase_u4"/>
    <property type="match status" value="1"/>
</dbReference>
<feature type="domain" description="NTP pyrophosphohydrolase MazG-like" evidence="1">
    <location>
        <begin position="28"/>
        <end position="98"/>
    </location>
</feature>
<name>D1Q071_9BACT</name>
<keyword evidence="2" id="KW-0378">Hydrolase</keyword>